<accession>A0A512MCC5</accession>
<dbReference type="EMBL" id="BKAG01000029">
    <property type="protein sequence ID" value="GEP44376.1"/>
    <property type="molecule type" value="Genomic_DNA"/>
</dbReference>
<reference evidence="2 3" key="1">
    <citation type="submission" date="2019-07" db="EMBL/GenBank/DDBJ databases">
        <title>Whole genome shotgun sequence of Brevifollis gellanilyticus NBRC 108608.</title>
        <authorList>
            <person name="Hosoyama A."/>
            <person name="Uohara A."/>
            <person name="Ohji S."/>
            <person name="Ichikawa N."/>
        </authorList>
    </citation>
    <scope>NUCLEOTIDE SEQUENCE [LARGE SCALE GENOMIC DNA]</scope>
    <source>
        <strain evidence="2 3">NBRC 108608</strain>
    </source>
</reference>
<dbReference type="Proteomes" id="UP000321577">
    <property type="component" value="Unassembled WGS sequence"/>
</dbReference>
<name>A0A512MCC5_9BACT</name>
<evidence type="ECO:0000313" key="3">
    <source>
        <dbReference type="Proteomes" id="UP000321577"/>
    </source>
</evidence>
<feature type="region of interest" description="Disordered" evidence="1">
    <location>
        <begin position="1"/>
        <end position="20"/>
    </location>
</feature>
<gene>
    <name evidence="2" type="ORF">BGE01nite_36670</name>
</gene>
<evidence type="ECO:0000256" key="1">
    <source>
        <dbReference type="SAM" id="MobiDB-lite"/>
    </source>
</evidence>
<evidence type="ECO:0000313" key="2">
    <source>
        <dbReference type="EMBL" id="GEP44376.1"/>
    </source>
</evidence>
<comment type="caution">
    <text evidence="2">The sequence shown here is derived from an EMBL/GenBank/DDBJ whole genome shotgun (WGS) entry which is preliminary data.</text>
</comment>
<keyword evidence="3" id="KW-1185">Reference proteome</keyword>
<protein>
    <submittedName>
        <fullName evidence="2">Uncharacterized protein</fullName>
    </submittedName>
</protein>
<proteinExistence type="predicted"/>
<dbReference type="AlphaFoldDB" id="A0A512MCC5"/>
<sequence>MQGFSPHSPGSTDRLLHSPKNSAIPGLAGLSRAEAHEYFGAAALPYPALIPSKERKVSILL</sequence>
<organism evidence="2 3">
    <name type="scientific">Brevifollis gellanilyticus</name>
    <dbReference type="NCBI Taxonomy" id="748831"/>
    <lineage>
        <taxon>Bacteria</taxon>
        <taxon>Pseudomonadati</taxon>
        <taxon>Verrucomicrobiota</taxon>
        <taxon>Verrucomicrobiia</taxon>
        <taxon>Verrucomicrobiales</taxon>
        <taxon>Verrucomicrobiaceae</taxon>
    </lineage>
</organism>